<dbReference type="InterPro" id="IPR045861">
    <property type="entry name" value="CorA_cytoplasmic_dom"/>
</dbReference>
<name>B8KVI4_9GAMM</name>
<evidence type="ECO:0000313" key="14">
    <source>
        <dbReference type="Proteomes" id="UP000004699"/>
    </source>
</evidence>
<dbReference type="AlphaFoldDB" id="B8KVI4"/>
<dbReference type="CDD" id="cd12822">
    <property type="entry name" value="TmCorA-like"/>
    <property type="match status" value="1"/>
</dbReference>
<dbReference type="InterPro" id="IPR045863">
    <property type="entry name" value="CorA_TM1_TM2"/>
</dbReference>
<evidence type="ECO:0000256" key="3">
    <source>
        <dbReference type="ARBA" id="ARBA00022448"/>
    </source>
</evidence>
<proteinExistence type="inferred from homology"/>
<dbReference type="SUPFAM" id="SSF144083">
    <property type="entry name" value="Magnesium transport protein CorA, transmembrane region"/>
    <property type="match status" value="1"/>
</dbReference>
<dbReference type="GO" id="GO:0000287">
    <property type="term" value="F:magnesium ion binding"/>
    <property type="evidence" value="ECO:0007669"/>
    <property type="project" value="TreeGrafter"/>
</dbReference>
<evidence type="ECO:0000256" key="10">
    <source>
        <dbReference type="ARBA" id="ARBA00034269"/>
    </source>
</evidence>
<evidence type="ECO:0000256" key="6">
    <source>
        <dbReference type="ARBA" id="ARBA00022842"/>
    </source>
</evidence>
<gene>
    <name evidence="13" type="ORF">NOR51B_514</name>
</gene>
<dbReference type="Proteomes" id="UP000004699">
    <property type="component" value="Unassembled WGS sequence"/>
</dbReference>
<sequence>MIRAKLLSGNSVVEGSEELVAQWRATADSRLWLDIESRVDDGVRKLLEEFGLDPLAINDASRDRHPPKIEEFDNNTFILFRGITSLDERLELQPQQLAIFVGDRFLITVHSGRSVSIGQLWSDAENKPAMLQDTGLLALNLIHYAAGRYLKAILEFEDKLGDLEDSLLTGDGENAMKDLVAYRSRLRVLRRIFSYHQRLAEHALNGAGKHLAGEGEQDNLHKRRDLFDRCERIYSLCSMYYEICGDLVEGHISLSSHRLNNTMKVLTIITAVFVPLGFLAGVYGMNFDNMPELHHPKGYFFILGTMATIASGMLLLFRKIRWL</sequence>
<dbReference type="HOGENOM" id="CLU_007127_0_0_6"/>
<dbReference type="Gene3D" id="1.20.58.340">
    <property type="entry name" value="Magnesium transport protein CorA, transmembrane region"/>
    <property type="match status" value="2"/>
</dbReference>
<evidence type="ECO:0000256" key="2">
    <source>
        <dbReference type="ARBA" id="ARBA00009765"/>
    </source>
</evidence>
<comment type="similarity">
    <text evidence="2">Belongs to the CorA metal ion transporter (MIT) (TC 1.A.35) family.</text>
</comment>
<comment type="subcellular location">
    <subcellularLocation>
        <location evidence="1">Cell membrane</location>
        <topology evidence="1">Multi-pass membrane protein</topology>
    </subcellularLocation>
</comment>
<evidence type="ECO:0000256" key="4">
    <source>
        <dbReference type="ARBA" id="ARBA00022475"/>
    </source>
</evidence>
<dbReference type="Gene3D" id="3.30.460.20">
    <property type="entry name" value="CorA soluble domain-like"/>
    <property type="match status" value="1"/>
</dbReference>
<dbReference type="EMBL" id="DS999411">
    <property type="protein sequence ID" value="EED34576.1"/>
    <property type="molecule type" value="Genomic_DNA"/>
</dbReference>
<dbReference type="PANTHER" id="PTHR46494:SF1">
    <property type="entry name" value="CORA FAMILY METAL ION TRANSPORTER (EUROFUNG)"/>
    <property type="match status" value="1"/>
</dbReference>
<dbReference type="InterPro" id="IPR002523">
    <property type="entry name" value="MgTranspt_CorA/ZnTranspt_ZntB"/>
</dbReference>
<feature type="transmembrane region" description="Helical" evidence="12">
    <location>
        <begin position="298"/>
        <end position="317"/>
    </location>
</feature>
<keyword evidence="14" id="KW-1185">Reference proteome</keyword>
<dbReference type="GO" id="GO:0015095">
    <property type="term" value="F:magnesium ion transmembrane transporter activity"/>
    <property type="evidence" value="ECO:0007669"/>
    <property type="project" value="TreeGrafter"/>
</dbReference>
<feature type="transmembrane region" description="Helical" evidence="12">
    <location>
        <begin position="265"/>
        <end position="286"/>
    </location>
</feature>
<evidence type="ECO:0000256" key="9">
    <source>
        <dbReference type="ARBA" id="ARBA00023136"/>
    </source>
</evidence>
<keyword evidence="8" id="KW-0406">Ion transport</keyword>
<comment type="catalytic activity">
    <reaction evidence="10">
        <text>Mg(2+)(in) = Mg(2+)(out)</text>
        <dbReference type="Rhea" id="RHEA:29827"/>
        <dbReference type="ChEBI" id="CHEBI:18420"/>
    </reaction>
</comment>
<protein>
    <submittedName>
        <fullName evidence="13">Mg2+ transporter protein, CorA family protein</fullName>
    </submittedName>
</protein>
<evidence type="ECO:0000256" key="1">
    <source>
        <dbReference type="ARBA" id="ARBA00004651"/>
    </source>
</evidence>
<dbReference type="GO" id="GO:0015087">
    <property type="term" value="F:cobalt ion transmembrane transporter activity"/>
    <property type="evidence" value="ECO:0007669"/>
    <property type="project" value="TreeGrafter"/>
</dbReference>
<organism evidence="13 14">
    <name type="scientific">Luminiphilus syltensis NOR5-1B</name>
    <dbReference type="NCBI Taxonomy" id="565045"/>
    <lineage>
        <taxon>Bacteria</taxon>
        <taxon>Pseudomonadati</taxon>
        <taxon>Pseudomonadota</taxon>
        <taxon>Gammaproteobacteria</taxon>
        <taxon>Cellvibrionales</taxon>
        <taxon>Halieaceae</taxon>
        <taxon>Luminiphilus</taxon>
    </lineage>
</organism>
<dbReference type="GO" id="GO:0005886">
    <property type="term" value="C:plasma membrane"/>
    <property type="evidence" value="ECO:0007669"/>
    <property type="project" value="UniProtKB-SubCell"/>
</dbReference>
<evidence type="ECO:0000256" key="5">
    <source>
        <dbReference type="ARBA" id="ARBA00022692"/>
    </source>
</evidence>
<evidence type="ECO:0000256" key="12">
    <source>
        <dbReference type="SAM" id="Phobius"/>
    </source>
</evidence>
<evidence type="ECO:0000313" key="13">
    <source>
        <dbReference type="EMBL" id="EED34576.1"/>
    </source>
</evidence>
<dbReference type="RefSeq" id="WP_009019324.1">
    <property type="nucleotide sequence ID" value="NZ_DS999411.1"/>
</dbReference>
<dbReference type="Pfam" id="PF01544">
    <property type="entry name" value="CorA"/>
    <property type="match status" value="1"/>
</dbReference>
<accession>B8KVI4</accession>
<keyword evidence="9 12" id="KW-0472">Membrane</keyword>
<evidence type="ECO:0000256" key="8">
    <source>
        <dbReference type="ARBA" id="ARBA00023065"/>
    </source>
</evidence>
<comment type="function">
    <text evidence="11">Mediates influx of magnesium ions. Alternates between open and closed states. Activated by low cytoplasmic Mg(2+) levels. Inactive when cytoplasmic Mg(2+) levels are high.</text>
</comment>
<keyword evidence="3" id="KW-0813">Transport</keyword>
<keyword evidence="5 12" id="KW-0812">Transmembrane</keyword>
<reference evidence="14" key="1">
    <citation type="journal article" date="2013" name="BMC Microbiol.">
        <title>Taxonomy and evolution of bacteriochlorophyll a-containing members of the OM60/NOR5 clade of marine gammaproteobacteria: description of Luminiphilus syltensis gen. nov., sp. nov., reclassification of Haliea rubra as Pseudohaliea rubra gen. nov., comb. nov., and emendation of Chromatocurvus halotolerans.</title>
        <authorList>
            <person name="Spring S."/>
            <person name="Riedel T."/>
            <person name="Sproer C."/>
            <person name="Yan S."/>
            <person name="Harder J."/>
            <person name="Fuchs B.M."/>
        </authorList>
    </citation>
    <scope>NUCLEOTIDE SEQUENCE [LARGE SCALE GENOMIC DNA]</scope>
    <source>
        <strain evidence="14">NOR51-B</strain>
    </source>
</reference>
<keyword evidence="7 12" id="KW-1133">Transmembrane helix</keyword>
<keyword evidence="6" id="KW-0460">Magnesium</keyword>
<dbReference type="STRING" id="565045.NOR51B_514"/>
<dbReference type="OrthoDB" id="9803416at2"/>
<dbReference type="eggNOG" id="COG0598">
    <property type="taxonomic scope" value="Bacteria"/>
</dbReference>
<dbReference type="SUPFAM" id="SSF143865">
    <property type="entry name" value="CorA soluble domain-like"/>
    <property type="match status" value="1"/>
</dbReference>
<evidence type="ECO:0000256" key="7">
    <source>
        <dbReference type="ARBA" id="ARBA00022989"/>
    </source>
</evidence>
<keyword evidence="4" id="KW-1003">Cell membrane</keyword>
<dbReference type="GO" id="GO:0050897">
    <property type="term" value="F:cobalt ion binding"/>
    <property type="evidence" value="ECO:0007669"/>
    <property type="project" value="TreeGrafter"/>
</dbReference>
<dbReference type="FunFam" id="1.20.58.340:FF:000004">
    <property type="entry name" value="Magnesium transport protein CorA"/>
    <property type="match status" value="1"/>
</dbReference>
<dbReference type="PANTHER" id="PTHR46494">
    <property type="entry name" value="CORA FAMILY METAL ION TRANSPORTER (EUROFUNG)"/>
    <property type="match status" value="1"/>
</dbReference>
<evidence type="ECO:0000256" key="11">
    <source>
        <dbReference type="ARBA" id="ARBA00045497"/>
    </source>
</evidence>